<reference evidence="8" key="1">
    <citation type="submission" date="2019-12" db="EMBL/GenBank/DDBJ databases">
        <title>Mycobacterium spongiae sp. nov.</title>
        <authorList>
            <person name="Stinear T."/>
        </authorList>
    </citation>
    <scope>NUCLEOTIDE SEQUENCE</scope>
    <source>
        <strain evidence="8">FSD4b-SM</strain>
    </source>
</reference>
<keyword evidence="3" id="KW-0349">Heme</keyword>
<dbReference type="PANTHER" id="PTHR46696">
    <property type="entry name" value="P450, PUTATIVE (EUROFUNG)-RELATED"/>
    <property type="match status" value="1"/>
</dbReference>
<evidence type="ECO:0000256" key="5">
    <source>
        <dbReference type="ARBA" id="ARBA00023002"/>
    </source>
</evidence>
<evidence type="ECO:0000256" key="2">
    <source>
        <dbReference type="ARBA" id="ARBA00010617"/>
    </source>
</evidence>
<accession>A0A975JXG6</accession>
<dbReference type="PRINTS" id="PR00359">
    <property type="entry name" value="BP450"/>
</dbReference>
<comment type="similarity">
    <text evidence="2">Belongs to the cytochrome P450 family.</text>
</comment>
<dbReference type="RefSeq" id="WP_211699062.1">
    <property type="nucleotide sequence ID" value="NZ_CP046600.1"/>
</dbReference>
<evidence type="ECO:0000256" key="3">
    <source>
        <dbReference type="ARBA" id="ARBA00022617"/>
    </source>
</evidence>
<name>A0A975JXG6_9MYCO</name>
<evidence type="ECO:0000256" key="6">
    <source>
        <dbReference type="ARBA" id="ARBA00023004"/>
    </source>
</evidence>
<organism evidence="8 9">
    <name type="scientific">Mycobacterium spongiae</name>
    <dbReference type="NCBI Taxonomy" id="886343"/>
    <lineage>
        <taxon>Bacteria</taxon>
        <taxon>Bacillati</taxon>
        <taxon>Actinomycetota</taxon>
        <taxon>Actinomycetes</taxon>
        <taxon>Mycobacteriales</taxon>
        <taxon>Mycobacteriaceae</taxon>
        <taxon>Mycobacterium</taxon>
    </lineage>
</organism>
<evidence type="ECO:0000256" key="4">
    <source>
        <dbReference type="ARBA" id="ARBA00022723"/>
    </source>
</evidence>
<keyword evidence="9" id="KW-1185">Reference proteome</keyword>
<keyword evidence="6" id="KW-0408">Iron</keyword>
<protein>
    <submittedName>
        <fullName evidence="8">Cytochrome P450</fullName>
    </submittedName>
</protein>
<dbReference type="AlphaFoldDB" id="A0A975JXG6"/>
<dbReference type="SUPFAM" id="SSF48264">
    <property type="entry name" value="Cytochrome P450"/>
    <property type="match status" value="1"/>
</dbReference>
<proteinExistence type="inferred from homology"/>
<dbReference type="InterPro" id="IPR001128">
    <property type="entry name" value="Cyt_P450"/>
</dbReference>
<evidence type="ECO:0000256" key="1">
    <source>
        <dbReference type="ARBA" id="ARBA00001971"/>
    </source>
</evidence>
<dbReference type="GO" id="GO:0020037">
    <property type="term" value="F:heme binding"/>
    <property type="evidence" value="ECO:0007669"/>
    <property type="project" value="InterPro"/>
</dbReference>
<dbReference type="KEGG" id="mspg:F6B93_10605"/>
<dbReference type="Pfam" id="PF00067">
    <property type="entry name" value="p450"/>
    <property type="match status" value="1"/>
</dbReference>
<dbReference type="Gene3D" id="1.10.630.10">
    <property type="entry name" value="Cytochrome P450"/>
    <property type="match status" value="1"/>
</dbReference>
<dbReference type="InterPro" id="IPR036396">
    <property type="entry name" value="Cyt_P450_sf"/>
</dbReference>
<dbReference type="GO" id="GO:0004497">
    <property type="term" value="F:monooxygenase activity"/>
    <property type="evidence" value="ECO:0007669"/>
    <property type="project" value="UniProtKB-KW"/>
</dbReference>
<evidence type="ECO:0000313" key="9">
    <source>
        <dbReference type="Proteomes" id="UP000682202"/>
    </source>
</evidence>
<evidence type="ECO:0000256" key="7">
    <source>
        <dbReference type="ARBA" id="ARBA00023033"/>
    </source>
</evidence>
<dbReference type="InterPro" id="IPR002397">
    <property type="entry name" value="Cyt_P450_B"/>
</dbReference>
<evidence type="ECO:0000313" key="8">
    <source>
        <dbReference type="EMBL" id="QUR67486.1"/>
    </source>
</evidence>
<comment type="cofactor">
    <cofactor evidence="1">
        <name>heme</name>
        <dbReference type="ChEBI" id="CHEBI:30413"/>
    </cofactor>
</comment>
<gene>
    <name evidence="8" type="ORF">F6B93_10605</name>
</gene>
<dbReference type="GO" id="GO:0016705">
    <property type="term" value="F:oxidoreductase activity, acting on paired donors, with incorporation or reduction of molecular oxygen"/>
    <property type="evidence" value="ECO:0007669"/>
    <property type="project" value="InterPro"/>
</dbReference>
<dbReference type="EMBL" id="CP046600">
    <property type="protein sequence ID" value="QUR67486.1"/>
    <property type="molecule type" value="Genomic_DNA"/>
</dbReference>
<dbReference type="GO" id="GO:0005506">
    <property type="term" value="F:iron ion binding"/>
    <property type="evidence" value="ECO:0007669"/>
    <property type="project" value="InterPro"/>
</dbReference>
<dbReference type="PANTHER" id="PTHR46696:SF1">
    <property type="entry name" value="CYTOCHROME P450 YJIB-RELATED"/>
    <property type="match status" value="1"/>
</dbReference>
<keyword evidence="4" id="KW-0479">Metal-binding</keyword>
<dbReference type="Proteomes" id="UP000682202">
    <property type="component" value="Chromosome"/>
</dbReference>
<keyword evidence="5" id="KW-0560">Oxidoreductase</keyword>
<sequence length="352" mass="39800">MRQPQLFGTDMLEDPYPRYRALRAEGPIDWDHDLQAWIVLGHERVTAVLKDPRFSADKPSIARANFPEPELQPLFDLISLNMANRDEPGHRRIRKLVSHAFQRTAVERYEVDIRRRVDSLIDAGLARGRMDFVTDFAVPLPVMVIGDIVGIPEADRAKLKSWCDDYSFVVNNLFASITKERLLQGLDSTLTFREYLRTQVERLRRAPEESLLSHLVTTEDAGDRLSLDELLMNSLLLLNAGNETTTSLLSNGLLALLHHRDEMARLRDDPSLVASAVEEFLRYDPPVQFLGRIATEDLELQGKKIAKGDLVIAVIAAADRDPERFQEPDRLDISRSDNPHLAFGLYPTAGAA</sequence>
<keyword evidence="7" id="KW-0503">Monooxygenase</keyword>
<dbReference type="FunFam" id="1.10.630.10:FF:000018">
    <property type="entry name" value="Cytochrome P450 monooxygenase"/>
    <property type="match status" value="1"/>
</dbReference>